<dbReference type="PANTHER" id="PTHR47501">
    <property type="entry name" value="TRANSPOSASE-RELATED"/>
    <property type="match status" value="1"/>
</dbReference>
<dbReference type="SUPFAM" id="SSF53098">
    <property type="entry name" value="Ribonuclease H-like"/>
    <property type="match status" value="1"/>
</dbReference>
<sequence>MEKADINGDIRRTTCAFSQELFEENIIHYILESMSPLSTVVFPAFRRMFYSFRVKHGDKSLKHLTRNTLKKKIDIVYREQMEIKNHLKNVQYVCTTADIWTALYRRFIGVTAHWLCDKTLKRKSAALACKINNKRYQNALFRLNNEKIVVMVTDNGSNFIKAIKIFGLSNEDNDENINESDDLNDDDNYIPDNYYSIDSNEISNEIDIILSQHLRCASHKLNLIVSSDAAKIINDDSRLKRLYEKAIEECDKLWRKLKSPKNREALKKYLTCALKRPVVTRWNSLYDCLSKLKSISGSLILDTYLRDYLTCMETLTVGIDKVQTETSCYYGCLLPLLLSIKNKWTAILRDNRVIYCKKLVEGMQQRLINRFSDFFEIDGHGEAAALAAITHPQFKDPWLSCLSDDKILKIQKLVRAAFSVSENESNEILDETEQDDFFDFGEGSTEANRKLQIFTYPGENSVEMCEFFSNPIGALDMLHQFPRVKQLFIKYNTCIPSSTSVERQFSYATMMNIAKYNR</sequence>
<accession>A0A151JCB8</accession>
<dbReference type="InterPro" id="IPR012337">
    <property type="entry name" value="RNaseH-like_sf"/>
</dbReference>
<name>A0A151JCB8_9HYME</name>
<keyword evidence="2" id="KW-1185">Reference proteome</keyword>
<evidence type="ECO:0008006" key="3">
    <source>
        <dbReference type="Google" id="ProtNLM"/>
    </source>
</evidence>
<dbReference type="STRING" id="471704.A0A151JCB8"/>
<proteinExistence type="predicted"/>
<gene>
    <name evidence="1" type="ORF">ALC57_04404</name>
</gene>
<evidence type="ECO:0000313" key="2">
    <source>
        <dbReference type="Proteomes" id="UP000078492"/>
    </source>
</evidence>
<dbReference type="PANTHER" id="PTHR47501:SF5">
    <property type="entry name" value="HAT C-TERMINAL DIMERISATION DOMAIN-CONTAINING PROTEIN"/>
    <property type="match status" value="1"/>
</dbReference>
<dbReference type="EMBL" id="KQ979056">
    <property type="protein sequence ID" value="KYN23184.1"/>
    <property type="molecule type" value="Genomic_DNA"/>
</dbReference>
<reference evidence="1 2" key="1">
    <citation type="submission" date="2015-09" db="EMBL/GenBank/DDBJ databases">
        <title>Trachymyrmex cornetzi WGS genome.</title>
        <authorList>
            <person name="Nygaard S."/>
            <person name="Hu H."/>
            <person name="Boomsma J."/>
            <person name="Zhang G."/>
        </authorList>
    </citation>
    <scope>NUCLEOTIDE SEQUENCE [LARGE SCALE GENOMIC DNA]</scope>
    <source>
        <strain evidence="1">Tcor2-1</strain>
        <tissue evidence="1">Whole body</tissue>
    </source>
</reference>
<organism evidence="1 2">
    <name type="scientific">Trachymyrmex cornetzi</name>
    <dbReference type="NCBI Taxonomy" id="471704"/>
    <lineage>
        <taxon>Eukaryota</taxon>
        <taxon>Metazoa</taxon>
        <taxon>Ecdysozoa</taxon>
        <taxon>Arthropoda</taxon>
        <taxon>Hexapoda</taxon>
        <taxon>Insecta</taxon>
        <taxon>Pterygota</taxon>
        <taxon>Neoptera</taxon>
        <taxon>Endopterygota</taxon>
        <taxon>Hymenoptera</taxon>
        <taxon>Apocrita</taxon>
        <taxon>Aculeata</taxon>
        <taxon>Formicoidea</taxon>
        <taxon>Formicidae</taxon>
        <taxon>Myrmicinae</taxon>
        <taxon>Trachymyrmex</taxon>
    </lineage>
</organism>
<dbReference type="AlphaFoldDB" id="A0A151JCB8"/>
<protein>
    <recommendedName>
        <fullName evidence="3">HAT C-terminal dimerisation domain-containing protein</fullName>
    </recommendedName>
</protein>
<dbReference type="Proteomes" id="UP000078492">
    <property type="component" value="Unassembled WGS sequence"/>
</dbReference>
<evidence type="ECO:0000313" key="1">
    <source>
        <dbReference type="EMBL" id="KYN23184.1"/>
    </source>
</evidence>